<keyword evidence="3" id="KW-1185">Reference proteome</keyword>
<evidence type="ECO:0000313" key="3">
    <source>
        <dbReference type="Proteomes" id="UP001142648"/>
    </source>
</evidence>
<accession>A0A9X3ALF6</accession>
<organism evidence="2 3">
    <name type="scientific">Tsuneonella litorea</name>
    <dbReference type="NCBI Taxonomy" id="2976475"/>
    <lineage>
        <taxon>Bacteria</taxon>
        <taxon>Pseudomonadati</taxon>
        <taxon>Pseudomonadota</taxon>
        <taxon>Alphaproteobacteria</taxon>
        <taxon>Sphingomonadales</taxon>
        <taxon>Erythrobacteraceae</taxon>
        <taxon>Tsuneonella</taxon>
    </lineage>
</organism>
<protein>
    <submittedName>
        <fullName evidence="2">Uncharacterized protein</fullName>
    </submittedName>
</protein>
<name>A0A9X3ALF6_9SPHN</name>
<reference evidence="2" key="1">
    <citation type="submission" date="2022-09" db="EMBL/GenBank/DDBJ databases">
        <title>The genome sequence of Tsuneonella sp. YG55.</title>
        <authorList>
            <person name="Liu Y."/>
        </authorList>
    </citation>
    <scope>NUCLEOTIDE SEQUENCE</scope>
    <source>
        <strain evidence="2">YG55</strain>
    </source>
</reference>
<dbReference type="AlphaFoldDB" id="A0A9X3ALF6"/>
<dbReference type="EMBL" id="JAOAMV010000004">
    <property type="protein sequence ID" value="MCT2559233.1"/>
    <property type="molecule type" value="Genomic_DNA"/>
</dbReference>
<keyword evidence="1" id="KW-0175">Coiled coil</keyword>
<sequence length="142" mass="16034">MGESVRRSRNARAERERLEAEAEYYRAQTEAVRNQGARQTPSTAAQPPEYLTAWLRAAQPRMGLYPDFEQKVFAPEVNITPDMVRLMTSSPLAADISYYLATHRAETTAISQLPLLEAARAIDRIESELRTTGPVSDRLPER</sequence>
<gene>
    <name evidence="2" type="ORF">N0B51_09575</name>
</gene>
<feature type="coiled-coil region" evidence="1">
    <location>
        <begin position="1"/>
        <end position="35"/>
    </location>
</feature>
<comment type="caution">
    <text evidence="2">The sequence shown here is derived from an EMBL/GenBank/DDBJ whole genome shotgun (WGS) entry which is preliminary data.</text>
</comment>
<evidence type="ECO:0000256" key="1">
    <source>
        <dbReference type="SAM" id="Coils"/>
    </source>
</evidence>
<evidence type="ECO:0000313" key="2">
    <source>
        <dbReference type="EMBL" id="MCT2559233.1"/>
    </source>
</evidence>
<dbReference type="Proteomes" id="UP001142648">
    <property type="component" value="Unassembled WGS sequence"/>
</dbReference>
<proteinExistence type="predicted"/>
<dbReference type="RefSeq" id="WP_259962105.1">
    <property type="nucleotide sequence ID" value="NZ_JAOAMV010000004.1"/>
</dbReference>